<evidence type="ECO:0000256" key="1">
    <source>
        <dbReference type="ARBA" id="ARBA00004123"/>
    </source>
</evidence>
<sequence>MFYSHELLCKKGPLGQIWIAATLRARINRRKAASIDIEEICKQIMHPQVPLALRLSSILMGGVVNVYSRKVNFLYGKCKTQVKIRTLAALESAAKACSLPRRRYHAKFEKVTVEYGRFSFSEDNIEQPLLRPCTDGEEADELDPKEKFFVLPRHVDINFEPELHSTARDHLFQAAYEDITLQENPNYEFPNHTNDPFRYEDVSSGSPSDLPQPMEDIFPDFQLPDKLAPNLTGEFLDTIHEEQLPQDTVADDMPQTYPSEEQALPKPQGCPKKRRRRVSTKKPAYSKILDGSTEVSAKTFNIWYQDPSDIVGGSLLRKKLKSHQRKVRQAQQAWNVPSVGASLNRINGLQSSWGHLLTDLWVLTMSRQPHIQMPQECQGNMESGTSVPSQPEIEADFDVQPENSSMEFLRSSLGSVEKLRTALQTPNPDSPLVEDAIRRRIGLTPSLSTDAGSVEGSGPPFKHPRSTPHTGGLVLDNEGEQPTSGKSKVSRPSLAYRTVSPPDLMEDEFLASQIPSEFPELAEHLVSAGLQGSLTQFELMEDTAGFTQAEVPRGPIGGVTANLLKYMRGHFNKPGASAHESLNNLAAGFERSEAARLFYETCVLASNNFLIVEQTEAYGDIRISRGENL</sequence>
<feature type="compositionally biased region" description="Basic residues" evidence="4">
    <location>
        <begin position="271"/>
        <end position="280"/>
    </location>
</feature>
<reference evidence="7" key="1">
    <citation type="submission" date="2024-02" db="EMBL/GenBank/DDBJ databases">
        <authorList>
            <consortium name="ELIXIR-Norway"/>
            <consortium name="Elixir Norway"/>
        </authorList>
    </citation>
    <scope>NUCLEOTIDE SEQUENCE</scope>
</reference>
<feature type="region of interest" description="Disordered" evidence="4">
    <location>
        <begin position="444"/>
        <end position="494"/>
    </location>
</feature>
<dbReference type="InterPro" id="IPR023093">
    <property type="entry name" value="ScpA-like_C"/>
</dbReference>
<evidence type="ECO:0000256" key="4">
    <source>
        <dbReference type="SAM" id="MobiDB-lite"/>
    </source>
</evidence>
<dbReference type="InterPro" id="IPR006909">
    <property type="entry name" value="Rad21/Rec8_C_eu"/>
</dbReference>
<organism evidence="7 8">
    <name type="scientific">Sphagnum troendelagicum</name>
    <dbReference type="NCBI Taxonomy" id="128251"/>
    <lineage>
        <taxon>Eukaryota</taxon>
        <taxon>Viridiplantae</taxon>
        <taxon>Streptophyta</taxon>
        <taxon>Embryophyta</taxon>
        <taxon>Bryophyta</taxon>
        <taxon>Sphagnophytina</taxon>
        <taxon>Sphagnopsida</taxon>
        <taxon>Sphagnales</taxon>
        <taxon>Sphagnaceae</taxon>
        <taxon>Sphagnum</taxon>
    </lineage>
</organism>
<dbReference type="Pfam" id="PF04825">
    <property type="entry name" value="Rad21_Rec8_N"/>
    <property type="match status" value="1"/>
</dbReference>
<comment type="subcellular location">
    <subcellularLocation>
        <location evidence="1">Nucleus</location>
    </subcellularLocation>
</comment>
<proteinExistence type="inferred from homology"/>
<dbReference type="PANTHER" id="PTHR12585">
    <property type="entry name" value="SCC1 / RAD21 FAMILY MEMBER"/>
    <property type="match status" value="1"/>
</dbReference>
<dbReference type="InterPro" id="IPR036390">
    <property type="entry name" value="WH_DNA-bd_sf"/>
</dbReference>
<dbReference type="EMBL" id="OZ019895">
    <property type="protein sequence ID" value="CAK9219944.1"/>
    <property type="molecule type" value="Genomic_DNA"/>
</dbReference>
<dbReference type="Proteomes" id="UP001497512">
    <property type="component" value="Chromosome 3"/>
</dbReference>
<comment type="similarity">
    <text evidence="2">Belongs to the rad21 family.</text>
</comment>
<evidence type="ECO:0000259" key="6">
    <source>
        <dbReference type="Pfam" id="PF04825"/>
    </source>
</evidence>
<accession>A0ABP0UFM9</accession>
<feature type="region of interest" description="Disordered" evidence="4">
    <location>
        <begin position="259"/>
        <end position="284"/>
    </location>
</feature>
<dbReference type="PANTHER" id="PTHR12585:SF64">
    <property type="entry name" value="SISTER CHROMATID COHESION 1 PROTEIN 1"/>
    <property type="match status" value="1"/>
</dbReference>
<keyword evidence="8" id="KW-1185">Reference proteome</keyword>
<feature type="domain" description="Rad21/Rec8-like protein N-terminal" evidence="6">
    <location>
        <begin position="1"/>
        <end position="91"/>
    </location>
</feature>
<evidence type="ECO:0000313" key="8">
    <source>
        <dbReference type="Proteomes" id="UP001497512"/>
    </source>
</evidence>
<evidence type="ECO:0000256" key="2">
    <source>
        <dbReference type="ARBA" id="ARBA00009870"/>
    </source>
</evidence>
<evidence type="ECO:0000259" key="5">
    <source>
        <dbReference type="Pfam" id="PF04824"/>
    </source>
</evidence>
<gene>
    <name evidence="7" type="ORF">CSSPTR1EN2_LOCUS15013</name>
</gene>
<keyword evidence="3" id="KW-0539">Nucleus</keyword>
<dbReference type="InterPro" id="IPR006910">
    <property type="entry name" value="Rad21_Rec8_N"/>
</dbReference>
<dbReference type="SUPFAM" id="SSF46785">
    <property type="entry name" value="Winged helix' DNA-binding domain"/>
    <property type="match status" value="1"/>
</dbReference>
<evidence type="ECO:0000256" key="3">
    <source>
        <dbReference type="ARBA" id="ARBA00023242"/>
    </source>
</evidence>
<name>A0ABP0UFM9_9BRYO</name>
<evidence type="ECO:0000313" key="7">
    <source>
        <dbReference type="EMBL" id="CAK9219944.1"/>
    </source>
</evidence>
<dbReference type="Gene3D" id="1.10.10.580">
    <property type="entry name" value="Structural maintenance of chromosome 1. Chain E"/>
    <property type="match status" value="1"/>
</dbReference>
<protein>
    <submittedName>
        <fullName evidence="7">Uncharacterized protein</fullName>
    </submittedName>
</protein>
<feature type="domain" description="Rad21/Rec8-like protein C-terminal eukaryotic" evidence="5">
    <location>
        <begin position="580"/>
        <end position="628"/>
    </location>
</feature>
<dbReference type="InterPro" id="IPR039781">
    <property type="entry name" value="Rad21/Rec8-like"/>
</dbReference>
<dbReference type="Pfam" id="PF04824">
    <property type="entry name" value="Rad21_Rec8"/>
    <property type="match status" value="1"/>
</dbReference>